<keyword evidence="6 7" id="KW-0472">Membrane</keyword>
<accession>A0AAJ6BDA6</accession>
<reference evidence="10" key="1">
    <citation type="submission" date="2023-03" db="EMBL/GenBank/DDBJ databases">
        <title>Andean soil-derived lignocellulolytic bacterial consortium as a source of novel taxa and putative plastic-active enzymes.</title>
        <authorList>
            <person name="Diaz-Garcia L."/>
            <person name="Chuvochina M."/>
            <person name="Feuerriegel G."/>
            <person name="Bunk B."/>
            <person name="Sproer C."/>
            <person name="Streit W.R."/>
            <person name="Rodriguez L.M."/>
            <person name="Overmann J."/>
            <person name="Jimenez D.J."/>
        </authorList>
    </citation>
    <scope>NUCLEOTIDE SEQUENCE</scope>
    <source>
        <strain evidence="10">MAG 7</strain>
    </source>
</reference>
<dbReference type="Pfam" id="PF12704">
    <property type="entry name" value="MacB_PCD"/>
    <property type="match status" value="1"/>
</dbReference>
<dbReference type="InterPro" id="IPR051447">
    <property type="entry name" value="Lipoprotein-release_system"/>
</dbReference>
<feature type="domain" description="MacB-like periplasmic core" evidence="9">
    <location>
        <begin position="26"/>
        <end position="244"/>
    </location>
</feature>
<evidence type="ECO:0000313" key="10">
    <source>
        <dbReference type="EMBL" id="WEK33455.1"/>
    </source>
</evidence>
<evidence type="ECO:0000259" key="8">
    <source>
        <dbReference type="Pfam" id="PF02687"/>
    </source>
</evidence>
<feature type="transmembrane region" description="Helical" evidence="7">
    <location>
        <begin position="321"/>
        <end position="351"/>
    </location>
</feature>
<dbReference type="AlphaFoldDB" id="A0AAJ6BDA6"/>
<protein>
    <submittedName>
        <fullName evidence="10">ABC transporter permease</fullName>
    </submittedName>
</protein>
<evidence type="ECO:0000259" key="9">
    <source>
        <dbReference type="Pfam" id="PF12704"/>
    </source>
</evidence>
<dbReference type="EMBL" id="CP119311">
    <property type="protein sequence ID" value="WEK33455.1"/>
    <property type="molecule type" value="Genomic_DNA"/>
</dbReference>
<dbReference type="PANTHER" id="PTHR30489">
    <property type="entry name" value="LIPOPROTEIN-RELEASING SYSTEM TRANSMEMBRANE PROTEIN LOLE"/>
    <property type="match status" value="1"/>
</dbReference>
<feature type="transmembrane region" description="Helical" evidence="7">
    <location>
        <begin position="275"/>
        <end position="300"/>
    </location>
</feature>
<evidence type="ECO:0000256" key="2">
    <source>
        <dbReference type="ARBA" id="ARBA00005236"/>
    </source>
</evidence>
<feature type="transmembrane region" description="Helical" evidence="7">
    <location>
        <begin position="371"/>
        <end position="397"/>
    </location>
</feature>
<dbReference type="PANTHER" id="PTHR30489:SF0">
    <property type="entry name" value="LIPOPROTEIN-RELEASING SYSTEM TRANSMEMBRANE PROTEIN LOLE"/>
    <property type="match status" value="1"/>
</dbReference>
<feature type="domain" description="ABC3 transporter permease C-terminal" evidence="8">
    <location>
        <begin position="277"/>
        <end position="402"/>
    </location>
</feature>
<proteinExistence type="inferred from homology"/>
<keyword evidence="4 7" id="KW-0812">Transmembrane</keyword>
<keyword evidence="5 7" id="KW-1133">Transmembrane helix</keyword>
<evidence type="ECO:0000256" key="4">
    <source>
        <dbReference type="ARBA" id="ARBA00022692"/>
    </source>
</evidence>
<dbReference type="Proteomes" id="UP001220610">
    <property type="component" value="Chromosome"/>
</dbReference>
<sequence length="409" mass="46060">MNIAAYIAKRIAFNQQRSFSRFVIRLSVGATIISVMVMIVTLAFATGFKSTISQKIFSFWGHIRVQSFDAAMVSIAEETPILRNDSVARLPQQFPQIRKVQAFATRNAILKTTETIEGVLFKGVDVGYDFTNLRNFLLEGRWIQFTDSGYSSEINLSAYTAGKLQLKVNDEVLIYFIQPNAPPRTRKLTVAGIYKTGIEEYDKLIAIGDLKLVQRLNNWSPDQIGGYELILADFRQMDQVNDDIIPYLPLGIQGTTIENIFPNIFDWLALQNKTIYIVLIIMVAIAVLNLITCLLILVLERTRMVGLLKALGARNGTIQRVFLYHGAVITGAGLLFGNILGLLICWLQQRYGFISLPEDAYYISKAAVEVVWWHVALVNAGTFLICFLVLLIPTIIVRKIQPVKAIQFR</sequence>
<evidence type="ECO:0000256" key="3">
    <source>
        <dbReference type="ARBA" id="ARBA00022475"/>
    </source>
</evidence>
<organism evidence="10 11">
    <name type="scientific">Candidatus Pseudobacter hemicellulosilyticus</name>
    <dbReference type="NCBI Taxonomy" id="3121375"/>
    <lineage>
        <taxon>Bacteria</taxon>
        <taxon>Pseudomonadati</taxon>
        <taxon>Bacteroidota</taxon>
        <taxon>Chitinophagia</taxon>
        <taxon>Chitinophagales</taxon>
        <taxon>Chitinophagaceae</taxon>
        <taxon>Pseudobacter</taxon>
    </lineage>
</organism>
<dbReference type="Pfam" id="PF02687">
    <property type="entry name" value="FtsX"/>
    <property type="match status" value="1"/>
</dbReference>
<comment type="similarity">
    <text evidence="2">Belongs to the ABC-4 integral membrane protein family. LolC/E subfamily.</text>
</comment>
<evidence type="ECO:0000313" key="11">
    <source>
        <dbReference type="Proteomes" id="UP001220610"/>
    </source>
</evidence>
<evidence type="ECO:0000256" key="1">
    <source>
        <dbReference type="ARBA" id="ARBA00004651"/>
    </source>
</evidence>
<keyword evidence="3" id="KW-1003">Cell membrane</keyword>
<name>A0AAJ6BDA6_9BACT</name>
<evidence type="ECO:0000256" key="7">
    <source>
        <dbReference type="SAM" id="Phobius"/>
    </source>
</evidence>
<dbReference type="InterPro" id="IPR003838">
    <property type="entry name" value="ABC3_permease_C"/>
</dbReference>
<feature type="transmembrane region" description="Helical" evidence="7">
    <location>
        <begin position="22"/>
        <end position="45"/>
    </location>
</feature>
<evidence type="ECO:0000256" key="6">
    <source>
        <dbReference type="ARBA" id="ARBA00023136"/>
    </source>
</evidence>
<dbReference type="GO" id="GO:0044874">
    <property type="term" value="P:lipoprotein localization to outer membrane"/>
    <property type="evidence" value="ECO:0007669"/>
    <property type="project" value="TreeGrafter"/>
</dbReference>
<dbReference type="InterPro" id="IPR025857">
    <property type="entry name" value="MacB_PCD"/>
</dbReference>
<evidence type="ECO:0000256" key="5">
    <source>
        <dbReference type="ARBA" id="ARBA00022989"/>
    </source>
</evidence>
<dbReference type="GO" id="GO:0098797">
    <property type="term" value="C:plasma membrane protein complex"/>
    <property type="evidence" value="ECO:0007669"/>
    <property type="project" value="TreeGrafter"/>
</dbReference>
<comment type="subcellular location">
    <subcellularLocation>
        <location evidence="1">Cell membrane</location>
        <topology evidence="1">Multi-pass membrane protein</topology>
    </subcellularLocation>
</comment>
<gene>
    <name evidence="10" type="ORF">P0Y53_13265</name>
</gene>